<dbReference type="Pfam" id="PF02104">
    <property type="entry name" value="SURF1"/>
    <property type="match status" value="1"/>
</dbReference>
<accession>A0A6J6HXC4</accession>
<keyword evidence="1" id="KW-0812">Transmembrane</keyword>
<dbReference type="PROSITE" id="PS50895">
    <property type="entry name" value="SURF1"/>
    <property type="match status" value="1"/>
</dbReference>
<feature type="transmembrane region" description="Helical" evidence="1">
    <location>
        <begin position="219"/>
        <end position="239"/>
    </location>
</feature>
<dbReference type="AlphaFoldDB" id="A0A6J6HXC4"/>
<dbReference type="InterPro" id="IPR002994">
    <property type="entry name" value="Surf1/Shy1"/>
</dbReference>
<evidence type="ECO:0000313" key="2">
    <source>
        <dbReference type="EMBL" id="CAB4542272.1"/>
    </source>
</evidence>
<proteinExistence type="predicted"/>
<gene>
    <name evidence="2" type="ORF">UFOPK1433_00574</name>
    <name evidence="3" type="ORF">UFOPK1843_01141</name>
</gene>
<evidence type="ECO:0000313" key="3">
    <source>
        <dbReference type="EMBL" id="CAB4616185.1"/>
    </source>
</evidence>
<evidence type="ECO:0000256" key="1">
    <source>
        <dbReference type="SAM" id="Phobius"/>
    </source>
</evidence>
<reference evidence="3" key="1">
    <citation type="submission" date="2020-05" db="EMBL/GenBank/DDBJ databases">
        <authorList>
            <person name="Chiriac C."/>
            <person name="Salcher M."/>
            <person name="Ghai R."/>
            <person name="Kavagutti S V."/>
        </authorList>
    </citation>
    <scope>NUCLEOTIDE SEQUENCE</scope>
</reference>
<name>A0A6J6HXC4_9ZZZZ</name>
<dbReference type="EMBL" id="CAEZUR010000125">
    <property type="protein sequence ID" value="CAB4616185.1"/>
    <property type="molecule type" value="Genomic_DNA"/>
</dbReference>
<protein>
    <submittedName>
        <fullName evidence="3">Unannotated protein</fullName>
    </submittedName>
</protein>
<dbReference type="EMBL" id="CAEZSN010000053">
    <property type="protein sequence ID" value="CAB4542272.1"/>
    <property type="molecule type" value="Genomic_DNA"/>
</dbReference>
<keyword evidence="1" id="KW-1133">Transmembrane helix</keyword>
<organism evidence="3">
    <name type="scientific">freshwater metagenome</name>
    <dbReference type="NCBI Taxonomy" id="449393"/>
    <lineage>
        <taxon>unclassified sequences</taxon>
        <taxon>metagenomes</taxon>
        <taxon>ecological metagenomes</taxon>
    </lineage>
</organism>
<dbReference type="GO" id="GO:0016020">
    <property type="term" value="C:membrane"/>
    <property type="evidence" value="ECO:0007669"/>
    <property type="project" value="InterPro"/>
</dbReference>
<keyword evidence="1" id="KW-0472">Membrane</keyword>
<sequence>MSKPTFLRVASRPKWIGALLLALAVAAMFAGFAQWQFDRTVRYVPKTPANQTLVSLRDLAKTSSPFLAPQADRLVSVDATPMPDQCYLIANRIQLDGQGGSKTGFWLARPATTADGKLVTLALGWFAKEEQSRAECEKISNSAEITALQTFRGIYEPSEEPRASDGIKFETLSVEQMINQPGLPETVDAYAGFVIVQKPHTLGESIVIGNNPGQTEFNWLTAFYAAEWTLFAGFAIFLWSRLVRDEVIRQIGKGRIE</sequence>